<feature type="transmembrane region" description="Helical" evidence="1">
    <location>
        <begin position="102"/>
        <end position="122"/>
    </location>
</feature>
<reference evidence="2 3" key="1">
    <citation type="submission" date="2019-03" db="EMBL/GenBank/DDBJ databases">
        <title>Complete genome sequence of Paenisporosarcina antarctica CGMCC 1.6503T.</title>
        <authorList>
            <person name="Rong J.-C."/>
            <person name="Chi N.-Y."/>
            <person name="Zhang Q.-F."/>
        </authorList>
    </citation>
    <scope>NUCLEOTIDE SEQUENCE [LARGE SCALE GENOMIC DNA]</scope>
    <source>
        <strain evidence="2 3">CGMCC 1.6503</strain>
    </source>
</reference>
<name>A0A4P7A2H2_9BACL</name>
<evidence type="ECO:0000313" key="3">
    <source>
        <dbReference type="Proteomes" id="UP000294292"/>
    </source>
</evidence>
<dbReference type="Proteomes" id="UP000294292">
    <property type="component" value="Chromosome"/>
</dbReference>
<dbReference type="EMBL" id="CP038015">
    <property type="protein sequence ID" value="QBP42629.1"/>
    <property type="molecule type" value="Genomic_DNA"/>
</dbReference>
<organism evidence="2 3">
    <name type="scientific">Paenisporosarcina antarctica</name>
    <dbReference type="NCBI Taxonomy" id="417367"/>
    <lineage>
        <taxon>Bacteria</taxon>
        <taxon>Bacillati</taxon>
        <taxon>Bacillota</taxon>
        <taxon>Bacilli</taxon>
        <taxon>Bacillales</taxon>
        <taxon>Caryophanaceae</taxon>
        <taxon>Paenisporosarcina</taxon>
    </lineage>
</organism>
<gene>
    <name evidence="2" type="ORF">E2636_16395</name>
</gene>
<feature type="transmembrane region" description="Helical" evidence="1">
    <location>
        <begin position="185"/>
        <end position="208"/>
    </location>
</feature>
<feature type="transmembrane region" description="Helical" evidence="1">
    <location>
        <begin position="6"/>
        <end position="25"/>
    </location>
</feature>
<evidence type="ECO:0000313" key="2">
    <source>
        <dbReference type="EMBL" id="QBP42629.1"/>
    </source>
</evidence>
<dbReference type="AlphaFoldDB" id="A0A4P7A2H2"/>
<feature type="transmembrane region" description="Helical" evidence="1">
    <location>
        <begin position="46"/>
        <end position="66"/>
    </location>
</feature>
<keyword evidence="1" id="KW-1133">Transmembrane helix</keyword>
<dbReference type="OrthoDB" id="2440835at2"/>
<dbReference type="KEGG" id="panc:E2636_16395"/>
<accession>A0A4P7A2H2</accession>
<feature type="transmembrane region" description="Helical" evidence="1">
    <location>
        <begin position="72"/>
        <end position="95"/>
    </location>
</feature>
<keyword evidence="1" id="KW-0812">Transmembrane</keyword>
<keyword evidence="1" id="KW-0472">Membrane</keyword>
<keyword evidence="3" id="KW-1185">Reference proteome</keyword>
<proteinExistence type="predicted"/>
<feature type="transmembrane region" description="Helical" evidence="1">
    <location>
        <begin position="134"/>
        <end position="152"/>
    </location>
</feature>
<protein>
    <submittedName>
        <fullName evidence="2">Uncharacterized protein</fullName>
    </submittedName>
</protein>
<sequence>MVETTKLIPIFITISSMFGGILSFYMMSDLPKEQRKRHIEEITSQLINFVLFIWVGKIIMNFTVFINDPLAILAYPSDSSAFYLAVLFSSLYLFFKSQRGQMNMMLFIQSFIFVFLIASFLYEFMQFVLYDNTYSVSYMVLLAILLILILTAQGRMGSHTLISALLIGWSLGIYFITTIQPFVTVFGYMMTPWFVGLFFAVSFTHLILNQRKSGYIERN</sequence>
<evidence type="ECO:0000256" key="1">
    <source>
        <dbReference type="SAM" id="Phobius"/>
    </source>
</evidence>
<feature type="transmembrane region" description="Helical" evidence="1">
    <location>
        <begin position="159"/>
        <end position="179"/>
    </location>
</feature>